<evidence type="ECO:0000256" key="5">
    <source>
        <dbReference type="ARBA" id="ARBA00022777"/>
    </source>
</evidence>
<dbReference type="Gene3D" id="3.30.70.560">
    <property type="entry name" value="7,8-Dihydro-6-hydroxymethylpterin-pyrophosphokinase HPPK"/>
    <property type="match status" value="1"/>
</dbReference>
<keyword evidence="6" id="KW-0067">ATP-binding</keyword>
<evidence type="ECO:0000313" key="9">
    <source>
        <dbReference type="EMBL" id="KKO06791.1"/>
    </source>
</evidence>
<keyword evidence="5" id="KW-0418">Kinase</keyword>
<organism evidence="9">
    <name type="scientific">marine sediment metagenome</name>
    <dbReference type="NCBI Taxonomy" id="412755"/>
    <lineage>
        <taxon>unclassified sequences</taxon>
        <taxon>metagenomes</taxon>
        <taxon>ecological metagenomes</taxon>
    </lineage>
</organism>
<evidence type="ECO:0000256" key="6">
    <source>
        <dbReference type="ARBA" id="ARBA00022840"/>
    </source>
</evidence>
<dbReference type="CDD" id="cd00483">
    <property type="entry name" value="HPPK"/>
    <property type="match status" value="1"/>
</dbReference>
<dbReference type="GO" id="GO:0046654">
    <property type="term" value="P:tetrahydrofolate biosynthetic process"/>
    <property type="evidence" value="ECO:0007669"/>
    <property type="project" value="UniProtKB-UniPathway"/>
</dbReference>
<dbReference type="EC" id="2.7.6.3" evidence="2"/>
<comment type="caution">
    <text evidence="9">The sequence shown here is derived from an EMBL/GenBank/DDBJ whole genome shotgun (WGS) entry which is preliminary data.</text>
</comment>
<dbReference type="Pfam" id="PF01288">
    <property type="entry name" value="HPPK"/>
    <property type="match status" value="1"/>
</dbReference>
<dbReference type="AlphaFoldDB" id="A0A0F9VNY6"/>
<evidence type="ECO:0000256" key="7">
    <source>
        <dbReference type="ARBA" id="ARBA00022909"/>
    </source>
</evidence>
<sequence length="173" mass="19174">MPLLTLSLGSNRQADHHIRTALDALQARFGAMTTSSVFESKAVGFDGSNFLNMVVAVDTESALGEVSAYIKALEDEHGRARGGARFSPRTLDIDILTYGDCVGDCDGIVLPRPEITENAYVLWPMSQVCGDWRDPHSGQSYATLWRQYDKSRQSLWPIDFDWQGRRISSACSI</sequence>
<keyword evidence="4" id="KW-0547">Nucleotide-binding</keyword>
<dbReference type="UniPathway" id="UPA00077">
    <property type="reaction ID" value="UER00155"/>
</dbReference>
<dbReference type="NCBIfam" id="TIGR01498">
    <property type="entry name" value="folK"/>
    <property type="match status" value="1"/>
</dbReference>
<reference evidence="9" key="1">
    <citation type="journal article" date="2015" name="Nature">
        <title>Complex archaea that bridge the gap between prokaryotes and eukaryotes.</title>
        <authorList>
            <person name="Spang A."/>
            <person name="Saw J.H."/>
            <person name="Jorgensen S.L."/>
            <person name="Zaremba-Niedzwiedzka K."/>
            <person name="Martijn J."/>
            <person name="Lind A.E."/>
            <person name="van Eijk R."/>
            <person name="Schleper C."/>
            <person name="Guy L."/>
            <person name="Ettema T.J."/>
        </authorList>
    </citation>
    <scope>NUCLEOTIDE SEQUENCE</scope>
</reference>
<dbReference type="InterPro" id="IPR035907">
    <property type="entry name" value="Hppk_sf"/>
</dbReference>
<dbReference type="PANTHER" id="PTHR43071:SF2">
    <property type="entry name" value="2-AMINO-4-HYDROXY-6-HYDROXYMETHYLDIHYDROPTERIDINE PYROPHOSPHOKINASE"/>
    <property type="match status" value="1"/>
</dbReference>
<dbReference type="GO" id="GO:0003848">
    <property type="term" value="F:2-amino-4-hydroxy-6-hydroxymethyldihydropteridine diphosphokinase activity"/>
    <property type="evidence" value="ECO:0007669"/>
    <property type="project" value="UniProtKB-EC"/>
</dbReference>
<evidence type="ECO:0000259" key="8">
    <source>
        <dbReference type="Pfam" id="PF01288"/>
    </source>
</evidence>
<accession>A0A0F9VNY6</accession>
<keyword evidence="3" id="KW-0808">Transferase</keyword>
<dbReference type="InterPro" id="IPR000550">
    <property type="entry name" value="Hppk"/>
</dbReference>
<dbReference type="GO" id="GO:0005524">
    <property type="term" value="F:ATP binding"/>
    <property type="evidence" value="ECO:0007669"/>
    <property type="project" value="UniProtKB-KW"/>
</dbReference>
<proteinExistence type="predicted"/>
<keyword evidence="7" id="KW-0289">Folate biosynthesis</keyword>
<dbReference type="SUPFAM" id="SSF55083">
    <property type="entry name" value="6-hydroxymethyl-7,8-dihydropterin pyrophosphokinase, HPPK"/>
    <property type="match status" value="1"/>
</dbReference>
<name>A0A0F9VNY6_9ZZZZ</name>
<comment type="pathway">
    <text evidence="1">Cofactor biosynthesis; tetrahydrofolate biosynthesis; 2-amino-4-hydroxy-6-hydroxymethyl-7,8-dihydropteridine diphosphate from 7,8-dihydroneopterin triphosphate: step 4/4.</text>
</comment>
<protein>
    <recommendedName>
        <fullName evidence="2">2-amino-4-hydroxy-6-hydroxymethyldihydropteridine diphosphokinase</fullName>
        <ecNumber evidence="2">2.7.6.3</ecNumber>
    </recommendedName>
</protein>
<dbReference type="GO" id="GO:0016301">
    <property type="term" value="F:kinase activity"/>
    <property type="evidence" value="ECO:0007669"/>
    <property type="project" value="UniProtKB-KW"/>
</dbReference>
<evidence type="ECO:0000256" key="2">
    <source>
        <dbReference type="ARBA" id="ARBA00013253"/>
    </source>
</evidence>
<evidence type="ECO:0000256" key="3">
    <source>
        <dbReference type="ARBA" id="ARBA00022679"/>
    </source>
</evidence>
<evidence type="ECO:0000256" key="4">
    <source>
        <dbReference type="ARBA" id="ARBA00022741"/>
    </source>
</evidence>
<dbReference type="PANTHER" id="PTHR43071">
    <property type="entry name" value="2-AMINO-4-HYDROXY-6-HYDROXYMETHYLDIHYDROPTERIDINE PYROPHOSPHOKINASE"/>
    <property type="match status" value="1"/>
</dbReference>
<dbReference type="GO" id="GO:0046656">
    <property type="term" value="P:folic acid biosynthetic process"/>
    <property type="evidence" value="ECO:0007669"/>
    <property type="project" value="UniProtKB-KW"/>
</dbReference>
<dbReference type="EMBL" id="LAZR01000014">
    <property type="protein sequence ID" value="KKO06791.1"/>
    <property type="molecule type" value="Genomic_DNA"/>
</dbReference>
<gene>
    <name evidence="9" type="ORF">LCGC14_0059750</name>
</gene>
<evidence type="ECO:0000256" key="1">
    <source>
        <dbReference type="ARBA" id="ARBA00005051"/>
    </source>
</evidence>
<feature type="domain" description="7,8-dihydro-6-hydroxymethylpterin-pyrophosphokinase" evidence="8">
    <location>
        <begin position="6"/>
        <end position="128"/>
    </location>
</feature>